<accession>A0A0V0SZ80</accession>
<dbReference type="EMBL" id="JYDJ01001344">
    <property type="protein sequence ID" value="KRX32191.1"/>
    <property type="molecule type" value="Genomic_DNA"/>
</dbReference>
<dbReference type="Proteomes" id="UP000055048">
    <property type="component" value="Unassembled WGS sequence"/>
</dbReference>
<proteinExistence type="predicted"/>
<organism evidence="1 2">
    <name type="scientific">Trichinella murrelli</name>
    <dbReference type="NCBI Taxonomy" id="144512"/>
    <lineage>
        <taxon>Eukaryota</taxon>
        <taxon>Metazoa</taxon>
        <taxon>Ecdysozoa</taxon>
        <taxon>Nematoda</taxon>
        <taxon>Enoplea</taxon>
        <taxon>Dorylaimia</taxon>
        <taxon>Trichinellida</taxon>
        <taxon>Trichinellidae</taxon>
        <taxon>Trichinella</taxon>
    </lineage>
</organism>
<dbReference type="AlphaFoldDB" id="A0A0V0SZ80"/>
<protein>
    <submittedName>
        <fullName evidence="1">Uncharacterized protein</fullName>
    </submittedName>
</protein>
<keyword evidence="2" id="KW-1185">Reference proteome</keyword>
<reference evidence="1 2" key="1">
    <citation type="submission" date="2015-01" db="EMBL/GenBank/DDBJ databases">
        <title>Evolution of Trichinella species and genotypes.</title>
        <authorList>
            <person name="Korhonen P.K."/>
            <person name="Edoardo P."/>
            <person name="Giuseppe L.R."/>
            <person name="Gasser R.B."/>
        </authorList>
    </citation>
    <scope>NUCLEOTIDE SEQUENCE [LARGE SCALE GENOMIC DNA]</scope>
    <source>
        <strain evidence="1">ISS417</strain>
    </source>
</reference>
<gene>
    <name evidence="1" type="ORF">T05_11162</name>
</gene>
<comment type="caution">
    <text evidence="1">The sequence shown here is derived from an EMBL/GenBank/DDBJ whole genome shotgun (WGS) entry which is preliminary data.</text>
</comment>
<evidence type="ECO:0000313" key="2">
    <source>
        <dbReference type="Proteomes" id="UP000055048"/>
    </source>
</evidence>
<evidence type="ECO:0000313" key="1">
    <source>
        <dbReference type="EMBL" id="KRX32191.1"/>
    </source>
</evidence>
<name>A0A0V0SZ80_9BILA</name>
<sequence>MEKFPHMSGMPIILGTIQRAVMDTVHLVGQGGGWGGERKKAGIKICDMEYEKVSFSTDLEGTLEMAILII</sequence>